<comment type="subcellular location">
    <subcellularLocation>
        <location evidence="1">Cell outer membrane</location>
    </subcellularLocation>
</comment>
<dbReference type="AlphaFoldDB" id="A0A644VB37"/>
<dbReference type="SUPFAM" id="SSF48452">
    <property type="entry name" value="TPR-like"/>
    <property type="match status" value="1"/>
</dbReference>
<dbReference type="Pfam" id="PF14322">
    <property type="entry name" value="SusD-like_3"/>
    <property type="match status" value="1"/>
</dbReference>
<sequence length="580" mass="67476">MKKTFYNTIFIVGCTFLIMTIAGCEDFLLGENFLEKKASTDLTKDDVFSDKIYAEQALAEVYRTLPDGIPQQDRMYWGSLDTYTDLGDDRKGGSSPIYGGTFNSTTHGQNMLYRMDDGGDNRSPWEGIRKGYIFIENVDKVPNMTQNEKNIRKGEAKTIIALHYSQMLRFYGGVPWINHSYKPDENFQIERATVEELVDSIVSLLDQAAAVLPWSVNQNDDGRMTKAAAMGLKVRVLLFAASPLFNSDVPFYAGEASDKKYVWYGNYNKQRWQRALDAGLDFMNELDSKGFYKLVNTGNPREDFLAAYFNRHNGEVLMSSRWHTTYSTNMFAFRQLIYGVCNPTLNLVDMFPMADGTDFSWENPEHAQYPFFKNGVYTRDIRLYETCIINEDKYQGRKAETYVGGREYNRGMMAKNGFGFRKFFQDQVSSNGKFYQWPLLRLPEVYLSIAEAYNELDRSADAYQFINKVRNRVGLPNIRQDFTKDQLREEILRERVLEFAFEEVRYFDLIRFKRHDIFKACASLNLLEIRLLNAQEYSYEIKTSPTVRVNSQFWKDYYLLLPYPQSEINKKYGLIQNPGW</sequence>
<evidence type="ECO:0000256" key="3">
    <source>
        <dbReference type="ARBA" id="ARBA00023136"/>
    </source>
</evidence>
<comment type="caution">
    <text evidence="7">The sequence shown here is derived from an EMBL/GenBank/DDBJ whole genome shotgun (WGS) entry which is preliminary data.</text>
</comment>
<evidence type="ECO:0008006" key="8">
    <source>
        <dbReference type="Google" id="ProtNLM"/>
    </source>
</evidence>
<evidence type="ECO:0000256" key="1">
    <source>
        <dbReference type="ARBA" id="ARBA00004442"/>
    </source>
</evidence>
<dbReference type="Gene3D" id="1.25.40.390">
    <property type="match status" value="1"/>
</dbReference>
<reference evidence="7" key="1">
    <citation type="submission" date="2019-08" db="EMBL/GenBank/DDBJ databases">
        <authorList>
            <person name="Kucharzyk K."/>
            <person name="Murdoch R.W."/>
            <person name="Higgins S."/>
            <person name="Loffler F."/>
        </authorList>
    </citation>
    <scope>NUCLEOTIDE SEQUENCE</scope>
</reference>
<dbReference type="EMBL" id="VSSQ01000260">
    <property type="protein sequence ID" value="MPL88566.1"/>
    <property type="molecule type" value="Genomic_DNA"/>
</dbReference>
<name>A0A644VB37_9ZZZZ</name>
<keyword evidence="2" id="KW-0732">Signal</keyword>
<keyword evidence="4" id="KW-0998">Cell outer membrane</keyword>
<organism evidence="7">
    <name type="scientific">bioreactor metagenome</name>
    <dbReference type="NCBI Taxonomy" id="1076179"/>
    <lineage>
        <taxon>unclassified sequences</taxon>
        <taxon>metagenomes</taxon>
        <taxon>ecological metagenomes</taxon>
    </lineage>
</organism>
<feature type="domain" description="SusD-like N-terminal" evidence="6">
    <location>
        <begin position="33"/>
        <end position="238"/>
    </location>
</feature>
<feature type="domain" description="RagB/SusD" evidence="5">
    <location>
        <begin position="338"/>
        <end position="580"/>
    </location>
</feature>
<dbReference type="PROSITE" id="PS51257">
    <property type="entry name" value="PROKAR_LIPOPROTEIN"/>
    <property type="match status" value="1"/>
</dbReference>
<dbReference type="InterPro" id="IPR033985">
    <property type="entry name" value="SusD-like_N"/>
</dbReference>
<evidence type="ECO:0000256" key="4">
    <source>
        <dbReference type="ARBA" id="ARBA00023237"/>
    </source>
</evidence>
<keyword evidence="3" id="KW-0472">Membrane</keyword>
<evidence type="ECO:0000313" key="7">
    <source>
        <dbReference type="EMBL" id="MPL88566.1"/>
    </source>
</evidence>
<evidence type="ECO:0000259" key="6">
    <source>
        <dbReference type="Pfam" id="PF14322"/>
    </source>
</evidence>
<gene>
    <name evidence="7" type="ORF">SDC9_34592</name>
</gene>
<proteinExistence type="predicted"/>
<evidence type="ECO:0000256" key="2">
    <source>
        <dbReference type="ARBA" id="ARBA00022729"/>
    </source>
</evidence>
<dbReference type="InterPro" id="IPR011990">
    <property type="entry name" value="TPR-like_helical_dom_sf"/>
</dbReference>
<accession>A0A644VB37</accession>
<protein>
    <recommendedName>
        <fullName evidence="8">RagB/SusD family nutrient uptake outer membrane protein</fullName>
    </recommendedName>
</protein>
<dbReference type="GO" id="GO:0009279">
    <property type="term" value="C:cell outer membrane"/>
    <property type="evidence" value="ECO:0007669"/>
    <property type="project" value="UniProtKB-SubCell"/>
</dbReference>
<evidence type="ECO:0000259" key="5">
    <source>
        <dbReference type="Pfam" id="PF07980"/>
    </source>
</evidence>
<dbReference type="InterPro" id="IPR012944">
    <property type="entry name" value="SusD_RagB_dom"/>
</dbReference>
<dbReference type="Pfam" id="PF07980">
    <property type="entry name" value="SusD_RagB"/>
    <property type="match status" value="1"/>
</dbReference>